<protein>
    <submittedName>
        <fullName evidence="1">Hypothetical capsid protein</fullName>
    </submittedName>
</protein>
<evidence type="ECO:0000313" key="1">
    <source>
        <dbReference type="EMBL" id="AOV86252.1"/>
    </source>
</evidence>
<proteinExistence type="predicted"/>
<reference evidence="1" key="1">
    <citation type="submission" date="2016-05" db="EMBL/GenBank/DDBJ databases">
        <title>Viral Hybridization Blurs Taxonomic Lines in a Wastewater Treatment Plant.</title>
        <authorList>
            <person name="Pearson V.M.M."/>
            <person name="Caudle S.B."/>
            <person name="Rokyta D.R."/>
        </authorList>
    </citation>
    <scope>NUCLEOTIDE SEQUENCE</scope>
    <source>
        <strain evidence="1">Wastewater_Circular_Virus_FL21</strain>
    </source>
</reference>
<sequence>MLKFTGITGLTAPINCVRPLFPKGNAFIVYRFAHKSFIVGKSVTNGMDQVSTFPLVEGASIVDAVGFAARGADEYATINTKSCDRAEALAIAPNNGDVYEKKAVWYGLKYRPPRINSDIILMRLPVRSTIEVPRVIPFNKETAPSAALTTGAMGEPLPTLLVWKCTARSGRARTNRFCRPNARRLRKRRERHLVQTIRNTYQTKNHYEPTCENSNDLCAYAYNPKRVKSDRIHTLLDNYPTPSAHH</sequence>
<accession>A0A1D8MJZ0</accession>
<dbReference type="EMBL" id="KX259414">
    <property type="protein sequence ID" value="AOV86252.1"/>
    <property type="molecule type" value="Genomic_DNA"/>
</dbReference>
<name>A0A1D8MJZ0_9VIRU</name>
<organism evidence="1">
    <name type="scientific">uncultured virus</name>
    <dbReference type="NCBI Taxonomy" id="340016"/>
    <lineage>
        <taxon>Viruses</taxon>
        <taxon>environmental samples</taxon>
    </lineage>
</organism>